<accession>A0A371WZA5</accession>
<dbReference type="PANTHER" id="PTHR30386">
    <property type="entry name" value="MEMBRANE FUSION SUBUNIT OF EMRAB-TOLC MULTIDRUG EFFLUX PUMP"/>
    <property type="match status" value="1"/>
</dbReference>
<evidence type="ECO:0000259" key="12">
    <source>
        <dbReference type="Pfam" id="PF26002"/>
    </source>
</evidence>
<dbReference type="Pfam" id="PF26002">
    <property type="entry name" value="Beta-barrel_AprE"/>
    <property type="match status" value="1"/>
</dbReference>
<feature type="domain" description="AprE-like long alpha-helical hairpin" evidence="11">
    <location>
        <begin position="100"/>
        <end position="286"/>
    </location>
</feature>
<dbReference type="PRINTS" id="PR01490">
    <property type="entry name" value="RTXTOXIND"/>
</dbReference>
<comment type="subcellular location">
    <subcellularLocation>
        <location evidence="1 9">Cell inner membrane</location>
        <topology evidence="1 9">Single-pass membrane protein</topology>
    </subcellularLocation>
</comment>
<keyword evidence="10" id="KW-0175">Coiled coil</keyword>
<evidence type="ECO:0000256" key="10">
    <source>
        <dbReference type="SAM" id="Coils"/>
    </source>
</evidence>
<evidence type="ECO:0000313" key="14">
    <source>
        <dbReference type="Proteomes" id="UP000264310"/>
    </source>
</evidence>
<protein>
    <recommendedName>
        <fullName evidence="9">Membrane fusion protein (MFP) family protein</fullName>
    </recommendedName>
</protein>
<dbReference type="Gene3D" id="2.40.30.170">
    <property type="match status" value="1"/>
</dbReference>
<feature type="coiled-coil region" evidence="10">
    <location>
        <begin position="237"/>
        <end position="279"/>
    </location>
</feature>
<evidence type="ECO:0000313" key="13">
    <source>
        <dbReference type="EMBL" id="RFC62256.1"/>
    </source>
</evidence>
<keyword evidence="7" id="KW-1133">Transmembrane helix</keyword>
<keyword evidence="3 9" id="KW-0813">Transport</keyword>
<keyword evidence="5 9" id="KW-0997">Cell inner membrane</keyword>
<evidence type="ECO:0000256" key="6">
    <source>
        <dbReference type="ARBA" id="ARBA00022692"/>
    </source>
</evidence>
<evidence type="ECO:0000256" key="4">
    <source>
        <dbReference type="ARBA" id="ARBA00022475"/>
    </source>
</evidence>
<dbReference type="InterPro" id="IPR058781">
    <property type="entry name" value="HH_AprE-like"/>
</dbReference>
<evidence type="ECO:0000256" key="1">
    <source>
        <dbReference type="ARBA" id="ARBA00004377"/>
    </source>
</evidence>
<name>A0A371WZA5_9HYPH</name>
<feature type="coiled-coil region" evidence="10">
    <location>
        <begin position="157"/>
        <end position="191"/>
    </location>
</feature>
<evidence type="ECO:0000256" key="9">
    <source>
        <dbReference type="RuleBase" id="RU365093"/>
    </source>
</evidence>
<dbReference type="InterPro" id="IPR058982">
    <property type="entry name" value="Beta-barrel_AprE"/>
</dbReference>
<evidence type="ECO:0000256" key="5">
    <source>
        <dbReference type="ARBA" id="ARBA00022519"/>
    </source>
</evidence>
<organism evidence="13 14">
    <name type="scientific">Fulvimarina endophytica</name>
    <dbReference type="NCBI Taxonomy" id="2293836"/>
    <lineage>
        <taxon>Bacteria</taxon>
        <taxon>Pseudomonadati</taxon>
        <taxon>Pseudomonadota</taxon>
        <taxon>Alphaproteobacteria</taxon>
        <taxon>Hyphomicrobiales</taxon>
        <taxon>Aurantimonadaceae</taxon>
        <taxon>Fulvimarina</taxon>
    </lineage>
</organism>
<reference evidence="13 14" key="1">
    <citation type="submission" date="2018-08" db="EMBL/GenBank/DDBJ databases">
        <title>Fulvimarina sp. 85, whole genome shotgun sequence.</title>
        <authorList>
            <person name="Tuo L."/>
        </authorList>
    </citation>
    <scope>NUCLEOTIDE SEQUENCE [LARGE SCALE GENOMIC DNA]</scope>
    <source>
        <strain evidence="13 14">85</strain>
    </source>
</reference>
<feature type="domain" description="AprE-like beta-barrel" evidence="12">
    <location>
        <begin position="328"/>
        <end position="415"/>
    </location>
</feature>
<evidence type="ECO:0000256" key="7">
    <source>
        <dbReference type="ARBA" id="ARBA00022989"/>
    </source>
</evidence>
<dbReference type="RefSeq" id="WP_116684524.1">
    <property type="nucleotide sequence ID" value="NZ_QURL01000008.1"/>
</dbReference>
<dbReference type="GO" id="GO:0015031">
    <property type="term" value="P:protein transport"/>
    <property type="evidence" value="ECO:0007669"/>
    <property type="project" value="InterPro"/>
</dbReference>
<keyword evidence="4 9" id="KW-1003">Cell membrane</keyword>
<dbReference type="OrthoDB" id="9810980at2"/>
<sequence length="438" mass="48025">MTRSATSPRSARPRDKNFGVRSRVFLASSFAVLLVVGCGGWAAQAKLSGAVIAHGTVAVRTQIKEVQHRDGGIVEDILVAPGAKVEAGAVVLRLDQTQTRAELGVLRSQLAELGGRKARLIAERDGLEAIVVDKEARGDGVSEAIVDGERRLFEENRATRDAQRKQLQAQIDQFEEEIRGLEAQQTSNSEERTLVAEDLDRLMPLVRKQMVEVSRTRTLERDIARLDGLAGELSANIARARGQISESQLKLIELDQQVRTDAQRELRDVEGRISELHERAVAAADKLARMDVRAPIGGTVNEVRVHTIGGVIAAGETVMTIVPKGEDLVVEARLSPVDIDQVEPGQTAKLRFSAFNQRTTPEITGTVEVVTAAASVDEATRQAFYLATVRIPRHSEISQKSIVPGMPVDVFLQTKERTALSYLIKPFTDQMQRALREE</sequence>
<evidence type="ECO:0000256" key="8">
    <source>
        <dbReference type="ARBA" id="ARBA00023136"/>
    </source>
</evidence>
<gene>
    <name evidence="13" type="ORF">DYI37_17280</name>
</gene>
<dbReference type="Proteomes" id="UP000264310">
    <property type="component" value="Unassembled WGS sequence"/>
</dbReference>
<dbReference type="NCBIfam" id="TIGR01843">
    <property type="entry name" value="type_I_hlyD"/>
    <property type="match status" value="1"/>
</dbReference>
<evidence type="ECO:0000259" key="11">
    <source>
        <dbReference type="Pfam" id="PF25994"/>
    </source>
</evidence>
<dbReference type="AlphaFoldDB" id="A0A371WZA5"/>
<keyword evidence="14" id="KW-1185">Reference proteome</keyword>
<comment type="caution">
    <text evidence="13">The sequence shown here is derived from an EMBL/GenBank/DDBJ whole genome shotgun (WGS) entry which is preliminary data.</text>
</comment>
<dbReference type="PANTHER" id="PTHR30386:SF17">
    <property type="entry name" value="ALKALINE PROTEASE SECRETION PROTEIN APRE"/>
    <property type="match status" value="1"/>
</dbReference>
<keyword evidence="8" id="KW-0472">Membrane</keyword>
<dbReference type="InterPro" id="IPR010129">
    <property type="entry name" value="T1SS_HlyD"/>
</dbReference>
<keyword evidence="6" id="KW-0812">Transmembrane</keyword>
<evidence type="ECO:0000256" key="3">
    <source>
        <dbReference type="ARBA" id="ARBA00022448"/>
    </source>
</evidence>
<dbReference type="InterPro" id="IPR050739">
    <property type="entry name" value="MFP"/>
</dbReference>
<dbReference type="EMBL" id="QURL01000008">
    <property type="protein sequence ID" value="RFC62256.1"/>
    <property type="molecule type" value="Genomic_DNA"/>
</dbReference>
<proteinExistence type="inferred from homology"/>
<evidence type="ECO:0000256" key="2">
    <source>
        <dbReference type="ARBA" id="ARBA00009477"/>
    </source>
</evidence>
<dbReference type="Pfam" id="PF25994">
    <property type="entry name" value="HH_AprE"/>
    <property type="match status" value="1"/>
</dbReference>
<dbReference type="GO" id="GO:0005886">
    <property type="term" value="C:plasma membrane"/>
    <property type="evidence" value="ECO:0007669"/>
    <property type="project" value="UniProtKB-SubCell"/>
</dbReference>
<comment type="similarity">
    <text evidence="2 9">Belongs to the membrane fusion protein (MFP) (TC 8.A.1) family.</text>
</comment>